<evidence type="ECO:0000313" key="2">
    <source>
        <dbReference type="EMBL" id="KAI1520518.1"/>
    </source>
</evidence>
<protein>
    <submittedName>
        <fullName evidence="2">Uncharacterized protein</fullName>
    </submittedName>
</protein>
<feature type="region of interest" description="Disordered" evidence="1">
    <location>
        <begin position="173"/>
        <end position="192"/>
    </location>
</feature>
<dbReference type="AlphaFoldDB" id="A0A922NP45"/>
<feature type="compositionally biased region" description="Basic and acidic residues" evidence="1">
    <location>
        <begin position="381"/>
        <end position="392"/>
    </location>
</feature>
<accession>A0A922NP45</accession>
<reference evidence="3" key="1">
    <citation type="journal article" date="2022" name="Microb. Genom.">
        <title>A global pangenome for the wheat fungal pathogen Pyrenophora tritici-repentis and prediction of effector protein structural homology.</title>
        <authorList>
            <person name="Moolhuijzen P.M."/>
            <person name="See P.T."/>
            <person name="Shi G."/>
            <person name="Powell H.R."/>
            <person name="Cockram J."/>
            <person name="Jorgensen L.N."/>
            <person name="Benslimane H."/>
            <person name="Strelkov S.E."/>
            <person name="Turner J."/>
            <person name="Liu Z."/>
            <person name="Moffat C.S."/>
        </authorList>
    </citation>
    <scope>NUCLEOTIDE SEQUENCE [LARGE SCALE GENOMIC DNA]</scope>
</reference>
<feature type="region of interest" description="Disordered" evidence="1">
    <location>
        <begin position="365"/>
        <end position="499"/>
    </location>
</feature>
<comment type="caution">
    <text evidence="2">The sequence shown here is derived from an EMBL/GenBank/DDBJ whole genome shotgun (WGS) entry which is preliminary data.</text>
</comment>
<evidence type="ECO:0000256" key="1">
    <source>
        <dbReference type="SAM" id="MobiDB-lite"/>
    </source>
</evidence>
<keyword evidence="3" id="KW-1185">Reference proteome</keyword>
<dbReference type="Proteomes" id="UP000249757">
    <property type="component" value="Unassembled WGS sequence"/>
</dbReference>
<organism evidence="2 3">
    <name type="scientific">Pyrenophora tritici-repentis</name>
    <dbReference type="NCBI Taxonomy" id="45151"/>
    <lineage>
        <taxon>Eukaryota</taxon>
        <taxon>Fungi</taxon>
        <taxon>Dikarya</taxon>
        <taxon>Ascomycota</taxon>
        <taxon>Pezizomycotina</taxon>
        <taxon>Dothideomycetes</taxon>
        <taxon>Pleosporomycetidae</taxon>
        <taxon>Pleosporales</taxon>
        <taxon>Pleosporineae</taxon>
        <taxon>Pleosporaceae</taxon>
        <taxon>Pyrenophora</taxon>
    </lineage>
</organism>
<dbReference type="EMBL" id="NRDI02000001">
    <property type="protein sequence ID" value="KAI1520518.1"/>
    <property type="molecule type" value="Genomic_DNA"/>
</dbReference>
<proteinExistence type="predicted"/>
<feature type="compositionally biased region" description="Low complexity" evidence="1">
    <location>
        <begin position="720"/>
        <end position="731"/>
    </location>
</feature>
<feature type="region of interest" description="Disordered" evidence="1">
    <location>
        <begin position="544"/>
        <end position="586"/>
    </location>
</feature>
<feature type="compositionally biased region" description="Basic and acidic residues" evidence="1">
    <location>
        <begin position="310"/>
        <end position="320"/>
    </location>
</feature>
<feature type="compositionally biased region" description="Polar residues" evidence="1">
    <location>
        <begin position="549"/>
        <end position="564"/>
    </location>
</feature>
<gene>
    <name evidence="2" type="ORF">Ptr86124_000886</name>
</gene>
<name>A0A922NP45_9PLEO</name>
<feature type="compositionally biased region" description="Polar residues" evidence="1">
    <location>
        <begin position="465"/>
        <end position="486"/>
    </location>
</feature>
<feature type="compositionally biased region" description="Low complexity" evidence="1">
    <location>
        <begin position="565"/>
        <end position="580"/>
    </location>
</feature>
<feature type="region of interest" description="Disordered" evidence="1">
    <location>
        <begin position="696"/>
        <end position="731"/>
    </location>
</feature>
<feature type="region of interest" description="Disordered" evidence="1">
    <location>
        <begin position="286"/>
        <end position="336"/>
    </location>
</feature>
<evidence type="ECO:0000313" key="3">
    <source>
        <dbReference type="Proteomes" id="UP000249757"/>
    </source>
</evidence>
<feature type="compositionally biased region" description="Acidic residues" evidence="1">
    <location>
        <begin position="415"/>
        <end position="428"/>
    </location>
</feature>
<sequence length="731" mass="81477">MEIEAPTFNALDKPQRRAFILRDQLRFLDPQHLNEFLSNVSNDEPPTYTKVNGLIKPPLTLVTLKEEAKRFDLGNVYLPENDNNVYRVHLVVENRQIQLRAEDPLPLDEDVLDSCPIHGFIARGMVPLFKEKFQSIYARKHRLNEARRAAYKMVNQPPTLSHEGESLLRLHPNAEQGSVASNPKRMKKRERNEPVVPHVSNKRNQIGFNTIPEEAKSRTFDTIPNHVKIGLFNSIAKTAFPNFDNLMTAGWNIVSIYSACGSEFPDLHSAIVVLKNVLQDFDEAFGRRGDRTTPGYRYDFGGPSRAGPSTDRDGHDREVRSVPPPMPTSAASQDQIAQSFDQATIKLQDDPEAPVEDLAHVEHEEYHRVEQETEENAGQKIDQEAEQEVHQEEDQEASPESAPVLQLAELHQDQIEDDDSGSGDDEIPAFDPRLSGIKTSDEDSRLFRPQYIPETGTGGSPLRSVHSSSDGQYANAQRDGIQNTRQEVVETDPNVRAKSIPQATTSALVRHREGNISTVSKTNANPELHNASIIRSSLIEPAHVESECDQSSRSQLQHRPNRTFSATPTPSSASTPTPTSRNQKRAHIRELSIGALEEKIRERTEKLIKVFGSVENAPDPHKDHLQKLEDARQLKLQEESDRKAEADNDNDQGGSHTVAELRRMFAPANHGMFGKYLGNSSVHGVQRTRGIAPVAPMYPNAARDPRDAMSGVGRPGGTPPSGVSPSGWRGY</sequence>
<dbReference type="OrthoDB" id="3795533at2759"/>